<gene>
    <name evidence="1" type="ORF">HPT29_016365</name>
</gene>
<keyword evidence="2" id="KW-1185">Reference proteome</keyword>
<dbReference type="RefSeq" id="WP_173945092.1">
    <property type="nucleotide sequence ID" value="NZ_CP102845.1"/>
</dbReference>
<dbReference type="Proteomes" id="UP001017257">
    <property type="component" value="Chromosome"/>
</dbReference>
<name>A0ABY5RM79_9HYPH</name>
<evidence type="ECO:0000313" key="1">
    <source>
        <dbReference type="EMBL" id="UVF18083.1"/>
    </source>
</evidence>
<reference evidence="1" key="1">
    <citation type="submission" date="2022-08" db="EMBL/GenBank/DDBJ databases">
        <title>Microvirga terrae sp. nov., isolated from soil.</title>
        <authorList>
            <person name="Kim K.H."/>
            <person name="Seo Y.L."/>
            <person name="Kim J.M."/>
            <person name="Lee J.K."/>
            <person name="Han D.M."/>
            <person name="Jeon C.O."/>
        </authorList>
    </citation>
    <scope>NUCLEOTIDE SEQUENCE</scope>
    <source>
        <strain evidence="1">R24</strain>
    </source>
</reference>
<accession>A0ABY5RM79</accession>
<sequence>MDKTRRVADAVLAVLETRQGFREWWASIDPEMQNQILEAVGTAAIEAVENSE</sequence>
<proteinExistence type="predicted"/>
<evidence type="ECO:0000313" key="2">
    <source>
        <dbReference type="Proteomes" id="UP001017257"/>
    </source>
</evidence>
<protein>
    <submittedName>
        <fullName evidence="1">Uncharacterized protein</fullName>
    </submittedName>
</protein>
<dbReference type="EMBL" id="CP102845">
    <property type="protein sequence ID" value="UVF18083.1"/>
    <property type="molecule type" value="Genomic_DNA"/>
</dbReference>
<organism evidence="1 2">
    <name type="scientific">Microvirga terrae</name>
    <dbReference type="NCBI Taxonomy" id="2740529"/>
    <lineage>
        <taxon>Bacteria</taxon>
        <taxon>Pseudomonadati</taxon>
        <taxon>Pseudomonadota</taxon>
        <taxon>Alphaproteobacteria</taxon>
        <taxon>Hyphomicrobiales</taxon>
        <taxon>Methylobacteriaceae</taxon>
        <taxon>Microvirga</taxon>
    </lineage>
</organism>